<dbReference type="RefSeq" id="WP_091078092.1">
    <property type="nucleotide sequence ID" value="NZ_LT629799.1"/>
</dbReference>
<dbReference type="SUPFAM" id="SSF109854">
    <property type="entry name" value="DinB/YfiT-like putative metalloenzymes"/>
    <property type="match status" value="1"/>
</dbReference>
<dbReference type="AlphaFoldDB" id="A0A1H2NF38"/>
<evidence type="ECO:0000313" key="3">
    <source>
        <dbReference type="Proteomes" id="UP000198825"/>
    </source>
</evidence>
<dbReference type="STRING" id="546874.SAMN04488544_3797"/>
<gene>
    <name evidence="2" type="ORF">SAMN04488544_3797</name>
</gene>
<dbReference type="Gene3D" id="1.20.120.450">
    <property type="entry name" value="dinb family like domain"/>
    <property type="match status" value="1"/>
</dbReference>
<dbReference type="InterPro" id="IPR024344">
    <property type="entry name" value="MDMPI_metal-binding"/>
</dbReference>
<dbReference type="OrthoDB" id="3292744at2"/>
<dbReference type="GO" id="GO:0046872">
    <property type="term" value="F:metal ion binding"/>
    <property type="evidence" value="ECO:0007669"/>
    <property type="project" value="InterPro"/>
</dbReference>
<proteinExistence type="predicted"/>
<organism evidence="2 3">
    <name type="scientific">Microlunatus sagamiharensis</name>
    <dbReference type="NCBI Taxonomy" id="546874"/>
    <lineage>
        <taxon>Bacteria</taxon>
        <taxon>Bacillati</taxon>
        <taxon>Actinomycetota</taxon>
        <taxon>Actinomycetes</taxon>
        <taxon>Propionibacteriales</taxon>
        <taxon>Propionibacteriaceae</taxon>
        <taxon>Microlunatus</taxon>
    </lineage>
</organism>
<keyword evidence="3" id="KW-1185">Reference proteome</keyword>
<dbReference type="Proteomes" id="UP000198825">
    <property type="component" value="Chromosome I"/>
</dbReference>
<sequence>MSSWDDAAPVLEAFEAAAGAFTGLVGRIDGGWDRPGLGRWDLRALVGHTARALVTVTTYLDRPAEREDLTSAAAYVGLTGTADVDADAVNARGVAAGAELGDDPYAWVTEAAERAVARVRAADPEQLLQTIGGGMRLRTYLPTRTFELVVHGLDVATATSLDLEAPPAALREAAGLATEVVLQRGRGSDLLLTLTGRADWPADLVVVR</sequence>
<dbReference type="Pfam" id="PF11716">
    <property type="entry name" value="MDMPI_N"/>
    <property type="match status" value="1"/>
</dbReference>
<protein>
    <submittedName>
        <fullName evidence="2">TIGR03083 family protein</fullName>
    </submittedName>
</protein>
<feature type="domain" description="Mycothiol-dependent maleylpyruvate isomerase metal-binding" evidence="1">
    <location>
        <begin position="15"/>
        <end position="156"/>
    </location>
</feature>
<evidence type="ECO:0000313" key="2">
    <source>
        <dbReference type="EMBL" id="SDV03436.1"/>
    </source>
</evidence>
<dbReference type="EMBL" id="LT629799">
    <property type="protein sequence ID" value="SDV03436.1"/>
    <property type="molecule type" value="Genomic_DNA"/>
</dbReference>
<dbReference type="InterPro" id="IPR034660">
    <property type="entry name" value="DinB/YfiT-like"/>
</dbReference>
<accession>A0A1H2NF38</accession>
<evidence type="ECO:0000259" key="1">
    <source>
        <dbReference type="Pfam" id="PF11716"/>
    </source>
</evidence>
<name>A0A1H2NF38_9ACTN</name>
<reference evidence="3" key="1">
    <citation type="submission" date="2016-10" db="EMBL/GenBank/DDBJ databases">
        <authorList>
            <person name="Varghese N."/>
            <person name="Submissions S."/>
        </authorList>
    </citation>
    <scope>NUCLEOTIDE SEQUENCE [LARGE SCALE GENOMIC DNA]</scope>
    <source>
        <strain evidence="3">DSM 21743</strain>
    </source>
</reference>